<dbReference type="NCBIfam" id="TIGR02532">
    <property type="entry name" value="IV_pilin_GFxxxE"/>
    <property type="match status" value="1"/>
</dbReference>
<feature type="transmembrane region" description="Helical" evidence="1">
    <location>
        <begin position="12"/>
        <end position="34"/>
    </location>
</feature>
<dbReference type="OrthoDB" id="2456766at2"/>
<gene>
    <name evidence="2" type="ordered locus">Dtur_1186</name>
</gene>
<keyword evidence="3" id="KW-1185">Reference proteome</keyword>
<dbReference type="RefSeq" id="WP_012583547.1">
    <property type="nucleotide sequence ID" value="NC_011661.1"/>
</dbReference>
<dbReference type="STRING" id="515635.Dtur_1186"/>
<dbReference type="PROSITE" id="PS00409">
    <property type="entry name" value="PROKAR_NTER_METHYL"/>
    <property type="match status" value="1"/>
</dbReference>
<dbReference type="EMBL" id="CP001251">
    <property type="protein sequence ID" value="ACK42465.1"/>
    <property type="molecule type" value="Genomic_DNA"/>
</dbReference>
<reference evidence="3" key="1">
    <citation type="journal article" date="2016" name="Front. Microbiol.">
        <title>The complete genome sequence of hyperthermophile Dictyoglomus turgidum DSM 6724 reveals a specialized carbohydrate fermentor.</title>
        <authorList>
            <person name="Brumm P.J."/>
            <person name="Gowda K."/>
            <person name="Robb F.T."/>
            <person name="Mead D.A."/>
        </authorList>
    </citation>
    <scope>NUCLEOTIDE SEQUENCE [LARGE SCALE GENOMIC DNA]</scope>
    <source>
        <strain evidence="3">DSM 6724 / Z-1310</strain>
    </source>
</reference>
<dbReference type="Proteomes" id="UP000007719">
    <property type="component" value="Chromosome"/>
</dbReference>
<dbReference type="SUPFAM" id="SSF54523">
    <property type="entry name" value="Pili subunits"/>
    <property type="match status" value="1"/>
</dbReference>
<organism evidence="2 3">
    <name type="scientific">Dictyoglomus turgidum (strain DSM 6724 / Z-1310)</name>
    <dbReference type="NCBI Taxonomy" id="515635"/>
    <lineage>
        <taxon>Bacteria</taxon>
        <taxon>Pseudomonadati</taxon>
        <taxon>Dictyoglomota</taxon>
        <taxon>Dictyoglomia</taxon>
        <taxon>Dictyoglomales</taxon>
        <taxon>Dictyoglomaceae</taxon>
        <taxon>Dictyoglomus</taxon>
    </lineage>
</organism>
<dbReference type="InterPro" id="IPR012902">
    <property type="entry name" value="N_methyl_site"/>
</dbReference>
<sequence length="267" mass="30730">MSLFKNLKGFSLVELLVSMTILLIIMSFSLPVFVSSGEKIKKTELSEIAKNIAFYTMEYIKARNITCQNNPEKGSIIDAKYGLSYGNSYTLGNDSSHYYPGLVDINGNPLSINISPSLPYQTYNNNPQAFYSVLQGFVPYGVSDPNLNNNRDKSTNLLPIIKYSKNIPKYIFRAKENYTPKIYTDDTRKTDPTSFDYDPHYTNDSNLLKNTTNYEGFRVLTRIVARKRYPNEPDHVQFYDVLVKVFWVYGNREYSYEVSSQIMTWGE</sequence>
<proteinExistence type="predicted"/>
<evidence type="ECO:0000313" key="3">
    <source>
        <dbReference type="Proteomes" id="UP000007719"/>
    </source>
</evidence>
<dbReference type="InterPro" id="IPR045584">
    <property type="entry name" value="Pilin-like"/>
</dbReference>
<protein>
    <submittedName>
        <fullName evidence="2">N-terminal methylation motif domain protein</fullName>
    </submittedName>
</protein>
<dbReference type="Pfam" id="PF07963">
    <property type="entry name" value="N_methyl"/>
    <property type="match status" value="1"/>
</dbReference>
<dbReference type="HOGENOM" id="CLU_1007156_0_0_0"/>
<dbReference type="EnsemblBacteria" id="ACK42465">
    <property type="protein sequence ID" value="ACK42465"/>
    <property type="gene ID" value="Dtur_1186"/>
</dbReference>
<dbReference type="eggNOG" id="COG4968">
    <property type="taxonomic scope" value="Bacteria"/>
</dbReference>
<keyword evidence="1" id="KW-0472">Membrane</keyword>
<keyword evidence="1" id="KW-1133">Transmembrane helix</keyword>
<dbReference type="AlphaFoldDB" id="B8E2W5"/>
<keyword evidence="1" id="KW-0812">Transmembrane</keyword>
<name>B8E2W5_DICTD</name>
<dbReference type="InParanoid" id="B8E2W5"/>
<evidence type="ECO:0000313" key="2">
    <source>
        <dbReference type="EMBL" id="ACK42465.1"/>
    </source>
</evidence>
<evidence type="ECO:0000256" key="1">
    <source>
        <dbReference type="SAM" id="Phobius"/>
    </source>
</evidence>
<accession>B8E2W5</accession>
<dbReference type="Gene3D" id="3.30.700.10">
    <property type="entry name" value="Glycoprotein, Type 4 Pilin"/>
    <property type="match status" value="1"/>
</dbReference>
<dbReference type="KEGG" id="dtu:Dtur_1186"/>